<organism evidence="13 14">
    <name type="scientific">Pseudoxanthomonas winnipegensis</name>
    <dbReference type="NCBI Taxonomy" id="2480810"/>
    <lineage>
        <taxon>Bacteria</taxon>
        <taxon>Pseudomonadati</taxon>
        <taxon>Pseudomonadota</taxon>
        <taxon>Gammaproteobacteria</taxon>
        <taxon>Lysobacterales</taxon>
        <taxon>Lysobacteraceae</taxon>
        <taxon>Pseudoxanthomonas</taxon>
    </lineage>
</organism>
<dbReference type="Pfam" id="PF11741">
    <property type="entry name" value="AMIN"/>
    <property type="match status" value="1"/>
</dbReference>
<dbReference type="RefSeq" id="WP_130518929.1">
    <property type="nucleotide sequence ID" value="NZ_SHMA01000005.1"/>
</dbReference>
<evidence type="ECO:0000256" key="1">
    <source>
        <dbReference type="ARBA" id="ARBA00001561"/>
    </source>
</evidence>
<dbReference type="SMART" id="SM00646">
    <property type="entry name" value="Ami_3"/>
    <property type="match status" value="1"/>
</dbReference>
<accession>A0A4Q8LI62</accession>
<dbReference type="PANTHER" id="PTHR30404:SF0">
    <property type="entry name" value="N-ACETYLMURAMOYL-L-ALANINE AMIDASE AMIC"/>
    <property type="match status" value="1"/>
</dbReference>
<feature type="region of interest" description="Disordered" evidence="10">
    <location>
        <begin position="177"/>
        <end position="205"/>
    </location>
</feature>
<evidence type="ECO:0000256" key="11">
    <source>
        <dbReference type="SAM" id="SignalP"/>
    </source>
</evidence>
<dbReference type="GO" id="GO:0030288">
    <property type="term" value="C:outer membrane-bounded periplasmic space"/>
    <property type="evidence" value="ECO:0007669"/>
    <property type="project" value="TreeGrafter"/>
</dbReference>
<feature type="domain" description="MurNAc-LAA" evidence="12">
    <location>
        <begin position="340"/>
        <end position="495"/>
    </location>
</feature>
<reference evidence="13 14" key="1">
    <citation type="submission" date="2019-02" db="EMBL/GenBank/DDBJ databases">
        <title>WGS of Pseudoxanthomonas species novum from clinical isolates.</title>
        <authorList>
            <person name="Bernier A.-M."/>
            <person name="Bernard K."/>
            <person name="Vachon A."/>
        </authorList>
    </citation>
    <scope>NUCLEOTIDE SEQUENCE [LARGE SCALE GENOMIC DNA]</scope>
    <source>
        <strain evidence="13 14">NML171202</strain>
    </source>
</reference>
<comment type="caution">
    <text evidence="13">The sequence shown here is derived from an EMBL/GenBank/DDBJ whole genome shotgun (WGS) entry which is preliminary data.</text>
</comment>
<dbReference type="CDD" id="cd02696">
    <property type="entry name" value="MurNAc-LAA"/>
    <property type="match status" value="1"/>
</dbReference>
<dbReference type="SUPFAM" id="SSF53187">
    <property type="entry name" value="Zn-dependent exopeptidases"/>
    <property type="match status" value="1"/>
</dbReference>
<evidence type="ECO:0000256" key="4">
    <source>
        <dbReference type="ARBA" id="ARBA00011901"/>
    </source>
</evidence>
<comment type="similarity">
    <text evidence="3">Belongs to the N-acetylmuramoyl-L-alanine amidase 3 family.</text>
</comment>
<dbReference type="AlphaFoldDB" id="A0A4Q8LI62"/>
<dbReference type="PANTHER" id="PTHR30404">
    <property type="entry name" value="N-ACETYLMURAMOYL-L-ALANINE AMIDASE"/>
    <property type="match status" value="1"/>
</dbReference>
<feature type="chain" id="PRO_5020430541" description="N-acetylmuramoyl-L-alanine amidase AmiC" evidence="11">
    <location>
        <begin position="28"/>
        <end position="525"/>
    </location>
</feature>
<dbReference type="Gene3D" id="3.40.630.40">
    <property type="entry name" value="Zn-dependent exopeptidases"/>
    <property type="match status" value="1"/>
</dbReference>
<dbReference type="Pfam" id="PF01520">
    <property type="entry name" value="Amidase_3"/>
    <property type="match status" value="1"/>
</dbReference>
<evidence type="ECO:0000256" key="2">
    <source>
        <dbReference type="ARBA" id="ARBA00004418"/>
    </source>
</evidence>
<keyword evidence="6" id="KW-0574">Periplasm</keyword>
<dbReference type="EC" id="3.5.1.28" evidence="4"/>
<comment type="subcellular location">
    <subcellularLocation>
        <location evidence="2">Periplasm</location>
    </subcellularLocation>
</comment>
<evidence type="ECO:0000256" key="10">
    <source>
        <dbReference type="SAM" id="MobiDB-lite"/>
    </source>
</evidence>
<protein>
    <recommendedName>
        <fullName evidence="9">N-acetylmuramoyl-L-alanine amidase AmiC</fullName>
        <ecNumber evidence="4">3.5.1.28</ecNumber>
    </recommendedName>
</protein>
<evidence type="ECO:0000256" key="9">
    <source>
        <dbReference type="ARBA" id="ARBA00074581"/>
    </source>
</evidence>
<evidence type="ECO:0000313" key="13">
    <source>
        <dbReference type="EMBL" id="TAA28939.1"/>
    </source>
</evidence>
<evidence type="ECO:0000259" key="12">
    <source>
        <dbReference type="SMART" id="SM00646"/>
    </source>
</evidence>
<keyword evidence="5 11" id="KW-0732">Signal</keyword>
<evidence type="ECO:0000256" key="6">
    <source>
        <dbReference type="ARBA" id="ARBA00022764"/>
    </source>
</evidence>
<keyword evidence="8" id="KW-0961">Cell wall biogenesis/degradation</keyword>
<evidence type="ECO:0000313" key="14">
    <source>
        <dbReference type="Proteomes" id="UP000291286"/>
    </source>
</evidence>
<feature type="compositionally biased region" description="Low complexity" evidence="10">
    <location>
        <begin position="178"/>
        <end position="205"/>
    </location>
</feature>
<dbReference type="InterPro" id="IPR050695">
    <property type="entry name" value="N-acetylmuramoyl_amidase_3"/>
</dbReference>
<dbReference type="InterPro" id="IPR002508">
    <property type="entry name" value="MurNAc-LAA_cat"/>
</dbReference>
<evidence type="ECO:0000256" key="8">
    <source>
        <dbReference type="ARBA" id="ARBA00023316"/>
    </source>
</evidence>
<dbReference type="InterPro" id="IPR021731">
    <property type="entry name" value="AMIN_dom"/>
</dbReference>
<dbReference type="GO" id="GO:0071555">
    <property type="term" value="P:cell wall organization"/>
    <property type="evidence" value="ECO:0007669"/>
    <property type="project" value="UniProtKB-KW"/>
</dbReference>
<evidence type="ECO:0000256" key="7">
    <source>
        <dbReference type="ARBA" id="ARBA00022801"/>
    </source>
</evidence>
<dbReference type="Gene3D" id="2.60.40.3500">
    <property type="match status" value="1"/>
</dbReference>
<dbReference type="FunFam" id="3.40.630.40:FF:000001">
    <property type="entry name" value="N-acetylmuramoyl-L-alanine amidase"/>
    <property type="match status" value="1"/>
</dbReference>
<gene>
    <name evidence="13" type="ORF">EA661_11615</name>
</gene>
<feature type="signal peptide" evidence="11">
    <location>
        <begin position="1"/>
        <end position="27"/>
    </location>
</feature>
<keyword evidence="7" id="KW-0378">Hydrolase</keyword>
<comment type="catalytic activity">
    <reaction evidence="1">
        <text>Hydrolyzes the link between N-acetylmuramoyl residues and L-amino acid residues in certain cell-wall glycopeptides.</text>
        <dbReference type="EC" id="3.5.1.28"/>
    </reaction>
</comment>
<sequence>MPKGMTAFAIAWGGAALLASVMPAAHAGEVRAIDLVNGPTGTRAEIQLQGAGSYKTISLANPNRLVVDLPASTALKSLKLPAPSGVVTAVRTGQPVPGTFRVVFDLAGPITAVNPHMEGAGALSRLVIEWPGDGPATASAPAPTPSATAAAVPASVAAAQATSALVAQATRPMPAAPTPVVQAPVTTPVPSAPSPQQQAPATPVSSTLSPAAILAGQPVPGVVVPTPAATNVPETIAPGVTIATGRPAPVEPKSVVADAPAPVLPQPKLAMRAGMRPLVIAIDAGHGGQDSGAIGPTGKYEKNVTLAIARQLARQIDATPGLKSYLTRDGDYFIPLNQRAVKARAAHADMFISIHADAAENRSASGSSVYVLSLKGATSQRARWLADKENASDLIGGVKLQTVDSTLGSVLIDLAQSGHMKASENAAGHVLAGLKDVGNAHKATLEKANFAVLRTSDMPAMLVETAFISNYTEEKQLTDPTFQAQIAGAILQGVETYFSREPPPGTLFAARAQAAAGGNSGGGAP</sequence>
<name>A0A4Q8LI62_9GAMM</name>
<dbReference type="GO" id="GO:0008745">
    <property type="term" value="F:N-acetylmuramoyl-L-alanine amidase activity"/>
    <property type="evidence" value="ECO:0007669"/>
    <property type="project" value="UniProtKB-EC"/>
</dbReference>
<dbReference type="EMBL" id="SHMB01000004">
    <property type="protein sequence ID" value="TAA28939.1"/>
    <property type="molecule type" value="Genomic_DNA"/>
</dbReference>
<evidence type="ECO:0000256" key="5">
    <source>
        <dbReference type="ARBA" id="ARBA00022729"/>
    </source>
</evidence>
<evidence type="ECO:0000256" key="3">
    <source>
        <dbReference type="ARBA" id="ARBA00010860"/>
    </source>
</evidence>
<proteinExistence type="inferred from homology"/>
<dbReference type="GO" id="GO:0009253">
    <property type="term" value="P:peptidoglycan catabolic process"/>
    <property type="evidence" value="ECO:0007669"/>
    <property type="project" value="InterPro"/>
</dbReference>
<dbReference type="Proteomes" id="UP000291286">
    <property type="component" value="Unassembled WGS sequence"/>
</dbReference>